<evidence type="ECO:0000313" key="2">
    <source>
        <dbReference type="Proteomes" id="UP000219494"/>
    </source>
</evidence>
<protein>
    <submittedName>
        <fullName evidence="1">Uncharacterized protein</fullName>
    </submittedName>
</protein>
<evidence type="ECO:0000313" key="1">
    <source>
        <dbReference type="EMBL" id="SOB79478.1"/>
    </source>
</evidence>
<keyword evidence="2" id="KW-1185">Reference proteome</keyword>
<gene>
    <name evidence="1" type="ORF">SAMN06297144_0573</name>
</gene>
<sequence>MPPSGITLSTPLRALPALKRLIAGTIHADFTLLEPAFCLMDWIIC</sequence>
<dbReference type="RefSeq" id="WP_179640759.1">
    <property type="nucleotide sequence ID" value="NZ_OBMI01000001.1"/>
</dbReference>
<dbReference type="AlphaFoldDB" id="A0A285QD76"/>
<proteinExistence type="predicted"/>
<accession>A0A285QD76</accession>
<reference evidence="1 2" key="1">
    <citation type="submission" date="2017-07" db="EMBL/GenBank/DDBJ databases">
        <authorList>
            <person name="Sun Z.S."/>
            <person name="Albrecht U."/>
            <person name="Echele G."/>
            <person name="Lee C.C."/>
        </authorList>
    </citation>
    <scope>NUCLEOTIDE SEQUENCE [LARGE SCALE GENOMIC DNA]</scope>
    <source>
        <strain evidence="1 2">CGMCC 1.12672</strain>
    </source>
</reference>
<dbReference type="EMBL" id="OBMI01000001">
    <property type="protein sequence ID" value="SOB79478.1"/>
    <property type="molecule type" value="Genomic_DNA"/>
</dbReference>
<organism evidence="1 2">
    <name type="scientific">Sphingomonas guangdongensis</name>
    <dbReference type="NCBI Taxonomy" id="1141890"/>
    <lineage>
        <taxon>Bacteria</taxon>
        <taxon>Pseudomonadati</taxon>
        <taxon>Pseudomonadota</taxon>
        <taxon>Alphaproteobacteria</taxon>
        <taxon>Sphingomonadales</taxon>
        <taxon>Sphingomonadaceae</taxon>
        <taxon>Sphingomonas</taxon>
    </lineage>
</organism>
<name>A0A285QD76_9SPHN</name>
<dbReference type="Proteomes" id="UP000219494">
    <property type="component" value="Unassembled WGS sequence"/>
</dbReference>